<keyword evidence="1" id="KW-0732">Signal</keyword>
<dbReference type="InterPro" id="IPR036365">
    <property type="entry name" value="PGBD-like_sf"/>
</dbReference>
<evidence type="ECO:0000259" key="2">
    <source>
        <dbReference type="Pfam" id="PF01471"/>
    </source>
</evidence>
<accession>A0A3S1C1F1</accession>
<feature type="chain" id="PRO_5030082952" description="Peptidoglycan binding-like domain-containing protein" evidence="1">
    <location>
        <begin position="32"/>
        <end position="129"/>
    </location>
</feature>
<dbReference type="SUPFAM" id="SSF47090">
    <property type="entry name" value="PGBD-like"/>
    <property type="match status" value="1"/>
</dbReference>
<evidence type="ECO:0000313" key="3">
    <source>
        <dbReference type="EMBL" id="RUS98498.1"/>
    </source>
</evidence>
<comment type="caution">
    <text evidence="3">The sequence shown here is derived from an EMBL/GenBank/DDBJ whole genome shotgun (WGS) entry which is preliminary data.</text>
</comment>
<gene>
    <name evidence="3" type="ORF">DSM106972_081270</name>
</gene>
<dbReference type="AlphaFoldDB" id="A0A3S1C1F1"/>
<dbReference type="Gene3D" id="1.10.101.10">
    <property type="entry name" value="PGBD-like superfamily/PGBD"/>
    <property type="match status" value="1"/>
</dbReference>
<dbReference type="OrthoDB" id="513300at2"/>
<dbReference type="EMBL" id="RSCL01000029">
    <property type="protein sequence ID" value="RUS98498.1"/>
    <property type="molecule type" value="Genomic_DNA"/>
</dbReference>
<feature type="signal peptide" evidence="1">
    <location>
        <begin position="1"/>
        <end position="31"/>
    </location>
</feature>
<name>A0A3S1C1F1_9CYAN</name>
<dbReference type="RefSeq" id="WP_127086172.1">
    <property type="nucleotide sequence ID" value="NZ_RSCL01000029.1"/>
</dbReference>
<dbReference type="Pfam" id="PF01471">
    <property type="entry name" value="PG_binding_1"/>
    <property type="match status" value="1"/>
</dbReference>
<keyword evidence="4" id="KW-1185">Reference proteome</keyword>
<evidence type="ECO:0000313" key="4">
    <source>
        <dbReference type="Proteomes" id="UP000271624"/>
    </source>
</evidence>
<reference evidence="3" key="2">
    <citation type="journal article" date="2019" name="Genome Biol. Evol.">
        <title>Day and night: Metabolic profiles and evolutionary relationships of six axenic non-marine cyanobacteria.</title>
        <authorList>
            <person name="Will S.E."/>
            <person name="Henke P."/>
            <person name="Boedeker C."/>
            <person name="Huang S."/>
            <person name="Brinkmann H."/>
            <person name="Rohde M."/>
            <person name="Jarek M."/>
            <person name="Friedl T."/>
            <person name="Seufert S."/>
            <person name="Schumacher M."/>
            <person name="Overmann J."/>
            <person name="Neumann-Schaal M."/>
            <person name="Petersen J."/>
        </authorList>
    </citation>
    <scope>NUCLEOTIDE SEQUENCE [LARGE SCALE GENOMIC DNA]</scope>
    <source>
        <strain evidence="3">PCC 7102</strain>
    </source>
</reference>
<dbReference type="InterPro" id="IPR036366">
    <property type="entry name" value="PGBDSf"/>
</dbReference>
<dbReference type="InterPro" id="IPR002477">
    <property type="entry name" value="Peptidoglycan-bd-like"/>
</dbReference>
<protein>
    <recommendedName>
        <fullName evidence="2">Peptidoglycan binding-like domain-containing protein</fullName>
    </recommendedName>
</protein>
<reference evidence="3" key="1">
    <citation type="submission" date="2018-12" db="EMBL/GenBank/DDBJ databases">
        <authorList>
            <person name="Will S."/>
            <person name="Neumann-Schaal M."/>
            <person name="Henke P."/>
        </authorList>
    </citation>
    <scope>NUCLEOTIDE SEQUENCE</scope>
    <source>
        <strain evidence="3">PCC 7102</strain>
    </source>
</reference>
<feature type="domain" description="Peptidoglycan binding-like" evidence="2">
    <location>
        <begin position="62"/>
        <end position="118"/>
    </location>
</feature>
<dbReference type="Proteomes" id="UP000271624">
    <property type="component" value="Unassembled WGS sequence"/>
</dbReference>
<proteinExistence type="predicted"/>
<organism evidence="3 4">
    <name type="scientific">Dulcicalothrix desertica PCC 7102</name>
    <dbReference type="NCBI Taxonomy" id="232991"/>
    <lineage>
        <taxon>Bacteria</taxon>
        <taxon>Bacillati</taxon>
        <taxon>Cyanobacteriota</taxon>
        <taxon>Cyanophyceae</taxon>
        <taxon>Nostocales</taxon>
        <taxon>Calotrichaceae</taxon>
        <taxon>Dulcicalothrix</taxon>
    </lineage>
</organism>
<sequence>MNNLFTRSKILTLSLVSAFFLGMLPFNFAPAARAQTNNNLAVRGRLSQYSTWTAPYLTRSSRGKAVRDVQAVLKWLGFYNGAIDGIYGPKTARAVIAFQDSQRLVSDGRVGPLTWQALISSVPPVRNRF</sequence>
<evidence type="ECO:0000256" key="1">
    <source>
        <dbReference type="SAM" id="SignalP"/>
    </source>
</evidence>